<organism evidence="1 2">
    <name type="scientific">Desulfobaculum bizertense DSM 18034</name>
    <dbReference type="NCBI Taxonomy" id="1121442"/>
    <lineage>
        <taxon>Bacteria</taxon>
        <taxon>Pseudomonadati</taxon>
        <taxon>Thermodesulfobacteriota</taxon>
        <taxon>Desulfovibrionia</taxon>
        <taxon>Desulfovibrionales</taxon>
        <taxon>Desulfovibrionaceae</taxon>
        <taxon>Desulfobaculum</taxon>
    </lineage>
</organism>
<dbReference type="Proteomes" id="UP000189733">
    <property type="component" value="Unassembled WGS sequence"/>
</dbReference>
<reference evidence="1 2" key="1">
    <citation type="submission" date="2017-02" db="EMBL/GenBank/DDBJ databases">
        <authorList>
            <person name="Peterson S.W."/>
        </authorList>
    </citation>
    <scope>NUCLEOTIDE SEQUENCE [LARGE SCALE GENOMIC DNA]</scope>
    <source>
        <strain evidence="1 2">DSM 18034</strain>
    </source>
</reference>
<evidence type="ECO:0000313" key="1">
    <source>
        <dbReference type="EMBL" id="SKA62707.1"/>
    </source>
</evidence>
<name>A0A1T4VCP7_9BACT</name>
<dbReference type="STRING" id="1121442.SAMN02745702_00007"/>
<keyword evidence="2" id="KW-1185">Reference proteome</keyword>
<gene>
    <name evidence="1" type="ORF">SAMN02745702_00007</name>
</gene>
<dbReference type="AlphaFoldDB" id="A0A1T4VCP7"/>
<accession>A0A1T4VCP7</accession>
<proteinExistence type="predicted"/>
<sequence>MSSPTPEKKNASIASTIKPQRKIFPSLKSRHLQAKNQALSLTVLFSKKAHHSWVATPFCPKQHQGKAFRLHSIQHTLSGRPKVSFKKNTSLHHAPFPSSLFSQKKTSKLSPSTPTLHKAFPSFCRNKSHHIQQAAPTEDSFFLFQA</sequence>
<protein>
    <submittedName>
        <fullName evidence="1">Uncharacterized protein</fullName>
    </submittedName>
</protein>
<dbReference type="EMBL" id="FUYA01000001">
    <property type="protein sequence ID" value="SKA62707.1"/>
    <property type="molecule type" value="Genomic_DNA"/>
</dbReference>
<evidence type="ECO:0000313" key="2">
    <source>
        <dbReference type="Proteomes" id="UP000189733"/>
    </source>
</evidence>